<comment type="caution">
    <text evidence="2">The sequence shown here is derived from an EMBL/GenBank/DDBJ whole genome shotgun (WGS) entry which is preliminary data.</text>
</comment>
<name>A0ABP9PNJ2_9BACT</name>
<keyword evidence="1" id="KW-1133">Transmembrane helix</keyword>
<keyword evidence="1" id="KW-0472">Membrane</keyword>
<reference evidence="3" key="1">
    <citation type="journal article" date="2019" name="Int. J. Syst. Evol. Microbiol.">
        <title>The Global Catalogue of Microorganisms (GCM) 10K type strain sequencing project: providing services to taxonomists for standard genome sequencing and annotation.</title>
        <authorList>
            <consortium name="The Broad Institute Genomics Platform"/>
            <consortium name="The Broad Institute Genome Sequencing Center for Infectious Disease"/>
            <person name="Wu L."/>
            <person name="Ma J."/>
        </authorList>
    </citation>
    <scope>NUCLEOTIDE SEQUENCE [LARGE SCALE GENOMIC DNA]</scope>
    <source>
        <strain evidence="3">JCM 18053</strain>
    </source>
</reference>
<accession>A0ABP9PNJ2</accession>
<organism evidence="2 3">
    <name type="scientific">Prosthecobacter algae</name>
    <dbReference type="NCBI Taxonomy" id="1144682"/>
    <lineage>
        <taxon>Bacteria</taxon>
        <taxon>Pseudomonadati</taxon>
        <taxon>Verrucomicrobiota</taxon>
        <taxon>Verrucomicrobiia</taxon>
        <taxon>Verrucomicrobiales</taxon>
        <taxon>Verrucomicrobiaceae</taxon>
        <taxon>Prosthecobacter</taxon>
    </lineage>
</organism>
<dbReference type="Proteomes" id="UP001499852">
    <property type="component" value="Unassembled WGS sequence"/>
</dbReference>
<keyword evidence="1" id="KW-0812">Transmembrane</keyword>
<sequence>MFVINLPEADPWYNSALFTAVISTLSAIAALLLNEGLHNKRTRKKELESYISHLQIADDEVNFYLKKIQTLIVESEALMETIQNDGIGSPSFDLHLAFLEQSKIVISGFNRSREVISSLGEVHFELEHIRKKLKNIEHMVFNCEHPVQQRFKNALNQNYKNLIKCINGLSPKMTFLLSQLEQERTKTKNEIISLDLIHPIGFIDF</sequence>
<feature type="transmembrane region" description="Helical" evidence="1">
    <location>
        <begin position="12"/>
        <end position="33"/>
    </location>
</feature>
<dbReference type="EMBL" id="BAABIA010000011">
    <property type="protein sequence ID" value="GAA5148352.1"/>
    <property type="molecule type" value="Genomic_DNA"/>
</dbReference>
<proteinExistence type="predicted"/>
<protein>
    <submittedName>
        <fullName evidence="2">Uncharacterized protein</fullName>
    </submittedName>
</protein>
<gene>
    <name evidence="2" type="ORF">GCM10023213_44460</name>
</gene>
<keyword evidence="3" id="KW-1185">Reference proteome</keyword>
<evidence type="ECO:0000313" key="3">
    <source>
        <dbReference type="Proteomes" id="UP001499852"/>
    </source>
</evidence>
<evidence type="ECO:0000256" key="1">
    <source>
        <dbReference type="SAM" id="Phobius"/>
    </source>
</evidence>
<evidence type="ECO:0000313" key="2">
    <source>
        <dbReference type="EMBL" id="GAA5148352.1"/>
    </source>
</evidence>